<dbReference type="OrthoDB" id="9808360at2"/>
<evidence type="ECO:0000313" key="3">
    <source>
        <dbReference type="Proteomes" id="UP000283295"/>
    </source>
</evidence>
<dbReference type="NCBIfam" id="TIGR00738">
    <property type="entry name" value="rrf2_super"/>
    <property type="match status" value="1"/>
</dbReference>
<evidence type="ECO:0000256" key="1">
    <source>
        <dbReference type="ARBA" id="ARBA00023125"/>
    </source>
</evidence>
<dbReference type="Proteomes" id="UP000283295">
    <property type="component" value="Unassembled WGS sequence"/>
</dbReference>
<dbReference type="InterPro" id="IPR000944">
    <property type="entry name" value="Tscrpt_reg_Rrf2"/>
</dbReference>
<comment type="caution">
    <text evidence="2">The sequence shown here is derived from an EMBL/GenBank/DDBJ whole genome shotgun (WGS) entry which is preliminary data.</text>
</comment>
<dbReference type="SUPFAM" id="SSF46785">
    <property type="entry name" value="Winged helix' DNA-binding domain"/>
    <property type="match status" value="1"/>
</dbReference>
<dbReference type="Pfam" id="PF02082">
    <property type="entry name" value="Rrf2"/>
    <property type="match status" value="1"/>
</dbReference>
<dbReference type="PROSITE" id="PS01332">
    <property type="entry name" value="HTH_RRF2_1"/>
    <property type="match status" value="1"/>
</dbReference>
<evidence type="ECO:0000313" key="2">
    <source>
        <dbReference type="EMBL" id="RGS39421.1"/>
    </source>
</evidence>
<dbReference type="Gene3D" id="1.10.10.10">
    <property type="entry name" value="Winged helix-like DNA-binding domain superfamily/Winged helix DNA-binding domain"/>
    <property type="match status" value="1"/>
</dbReference>
<dbReference type="PANTHER" id="PTHR33221:SF5">
    <property type="entry name" value="HTH-TYPE TRANSCRIPTIONAL REGULATOR ISCR"/>
    <property type="match status" value="1"/>
</dbReference>
<dbReference type="InterPro" id="IPR036388">
    <property type="entry name" value="WH-like_DNA-bd_sf"/>
</dbReference>
<dbReference type="AlphaFoldDB" id="A0A412INC9"/>
<dbReference type="GO" id="GO:0003677">
    <property type="term" value="F:DNA binding"/>
    <property type="evidence" value="ECO:0007669"/>
    <property type="project" value="UniProtKB-KW"/>
</dbReference>
<accession>A0A412INC9</accession>
<keyword evidence="1" id="KW-0238">DNA-binding</keyword>
<name>A0A412INC9_9FIRM</name>
<dbReference type="GO" id="GO:0003700">
    <property type="term" value="F:DNA-binding transcription factor activity"/>
    <property type="evidence" value="ECO:0007669"/>
    <property type="project" value="TreeGrafter"/>
</dbReference>
<organism evidence="2 3">
    <name type="scientific">Coprococcus eutactus</name>
    <dbReference type="NCBI Taxonomy" id="33043"/>
    <lineage>
        <taxon>Bacteria</taxon>
        <taxon>Bacillati</taxon>
        <taxon>Bacillota</taxon>
        <taxon>Clostridia</taxon>
        <taxon>Lachnospirales</taxon>
        <taxon>Lachnospiraceae</taxon>
        <taxon>Coprococcus</taxon>
    </lineage>
</organism>
<reference evidence="2 3" key="1">
    <citation type="submission" date="2018-08" db="EMBL/GenBank/DDBJ databases">
        <title>A genome reference for cultivated species of the human gut microbiota.</title>
        <authorList>
            <person name="Zou Y."/>
            <person name="Xue W."/>
            <person name="Luo G."/>
        </authorList>
    </citation>
    <scope>NUCLEOTIDE SEQUENCE [LARGE SCALE GENOMIC DNA]</scope>
    <source>
        <strain evidence="2 3">AF22-21</strain>
    </source>
</reference>
<gene>
    <name evidence="2" type="ORF">DWX94_11105</name>
</gene>
<sequence length="144" mass="15965">MLISSKGQYALRLMVDISINSGSTVTVKAVARRCGLSDKYLEQVTSSLLKAGYLRSVRGPRGGYRLNMPAEEITVGMVLRAIEGRISPIDNRVDEDGDTNMVMNDVIGEVWDDLESAINNVLNNKTIADLTQEYSDRIGYMYLI</sequence>
<dbReference type="PANTHER" id="PTHR33221">
    <property type="entry name" value="WINGED HELIX-TURN-HELIX TRANSCRIPTIONAL REGULATOR, RRF2 FAMILY"/>
    <property type="match status" value="1"/>
</dbReference>
<protein>
    <submittedName>
        <fullName evidence="2">Rrf2 family transcriptional regulator</fullName>
    </submittedName>
</protein>
<dbReference type="PROSITE" id="PS51197">
    <property type="entry name" value="HTH_RRF2_2"/>
    <property type="match status" value="1"/>
</dbReference>
<dbReference type="InterPro" id="IPR030489">
    <property type="entry name" value="TR_Rrf2-type_CS"/>
</dbReference>
<dbReference type="EMBL" id="QRVK01000033">
    <property type="protein sequence ID" value="RGS39421.1"/>
    <property type="molecule type" value="Genomic_DNA"/>
</dbReference>
<dbReference type="InterPro" id="IPR036390">
    <property type="entry name" value="WH_DNA-bd_sf"/>
</dbReference>
<dbReference type="GO" id="GO:0005829">
    <property type="term" value="C:cytosol"/>
    <property type="evidence" value="ECO:0007669"/>
    <property type="project" value="TreeGrafter"/>
</dbReference>
<proteinExistence type="predicted"/>